<feature type="region of interest" description="Disordered" evidence="1">
    <location>
        <begin position="1"/>
        <end position="24"/>
    </location>
</feature>
<comment type="caution">
    <text evidence="2">The sequence shown here is derived from an EMBL/GenBank/DDBJ whole genome shotgun (WGS) entry which is preliminary data.</text>
</comment>
<organism evidence="2 3">
    <name type="scientific">Actinacidiphila acidipaludis</name>
    <dbReference type="NCBI Taxonomy" id="2873382"/>
    <lineage>
        <taxon>Bacteria</taxon>
        <taxon>Bacillati</taxon>
        <taxon>Actinomycetota</taxon>
        <taxon>Actinomycetes</taxon>
        <taxon>Kitasatosporales</taxon>
        <taxon>Streptomycetaceae</taxon>
        <taxon>Actinacidiphila</taxon>
    </lineage>
</organism>
<dbReference type="RefSeq" id="WP_222966735.1">
    <property type="nucleotide sequence ID" value="NZ_JAINZZ010000041.1"/>
</dbReference>
<dbReference type="Proteomes" id="UP000778578">
    <property type="component" value="Unassembled WGS sequence"/>
</dbReference>
<reference evidence="2 3" key="1">
    <citation type="submission" date="2021-08" db="EMBL/GenBank/DDBJ databases">
        <title>WGS of actinomycetes from Thailand.</title>
        <authorList>
            <person name="Thawai C."/>
        </authorList>
    </citation>
    <scope>NUCLEOTIDE SEQUENCE [LARGE SCALE GENOMIC DNA]</scope>
    <source>
        <strain evidence="2 3">PLK6-54</strain>
    </source>
</reference>
<evidence type="ECO:0000313" key="2">
    <source>
        <dbReference type="EMBL" id="MBY8881063.1"/>
    </source>
</evidence>
<dbReference type="EMBL" id="JAINZZ010000041">
    <property type="protein sequence ID" value="MBY8881063.1"/>
    <property type="molecule type" value="Genomic_DNA"/>
</dbReference>
<gene>
    <name evidence="2" type="ORF">K7862_25990</name>
</gene>
<protein>
    <submittedName>
        <fullName evidence="2">Uncharacterized protein</fullName>
    </submittedName>
</protein>
<sequence>MTESADDWVERVRSLSEKASQQEAESLVRDVYESAQKELDAQRAEAEYEREE</sequence>
<evidence type="ECO:0000313" key="3">
    <source>
        <dbReference type="Proteomes" id="UP000778578"/>
    </source>
</evidence>
<evidence type="ECO:0000256" key="1">
    <source>
        <dbReference type="SAM" id="MobiDB-lite"/>
    </source>
</evidence>
<accession>A0ABS7QD19</accession>
<name>A0ABS7QD19_9ACTN</name>
<keyword evidence="3" id="KW-1185">Reference proteome</keyword>
<proteinExistence type="predicted"/>